<accession>A0A5J5BPD4</accession>
<dbReference type="PANTHER" id="PTHR31669:SF283">
    <property type="entry name" value="PROTEIN FAR1-RELATED SEQUENCE"/>
    <property type="match status" value="1"/>
</dbReference>
<name>A0A5J5BPD4_9ASTE</name>
<dbReference type="GO" id="GO:0005634">
    <property type="term" value="C:nucleus"/>
    <property type="evidence" value="ECO:0007669"/>
    <property type="project" value="UniProtKB-SubCell"/>
</dbReference>
<dbReference type="GO" id="GO:0008270">
    <property type="term" value="F:zinc ion binding"/>
    <property type="evidence" value="ECO:0007669"/>
    <property type="project" value="UniProtKB-UniRule"/>
</dbReference>
<evidence type="ECO:0000313" key="2">
    <source>
        <dbReference type="EMBL" id="KAA8545013.1"/>
    </source>
</evidence>
<keyword evidence="1" id="KW-0539">Nucleus</keyword>
<protein>
    <recommendedName>
        <fullName evidence="1">Protein FAR1-RELATED SEQUENCE</fullName>
    </recommendedName>
</protein>
<keyword evidence="1" id="KW-0863">Zinc-finger</keyword>
<gene>
    <name evidence="2" type="ORF">F0562_019770</name>
</gene>
<proteinExistence type="inferred from homology"/>
<evidence type="ECO:0000256" key="1">
    <source>
        <dbReference type="RuleBase" id="RU367018"/>
    </source>
</evidence>
<dbReference type="InterPro" id="IPR031052">
    <property type="entry name" value="FHY3/FAR1"/>
</dbReference>
<dbReference type="AlphaFoldDB" id="A0A5J5BPD4"/>
<dbReference type="PANTHER" id="PTHR31669">
    <property type="entry name" value="PROTEIN FAR1-RELATED SEQUENCE 10-RELATED"/>
    <property type="match status" value="1"/>
</dbReference>
<keyword evidence="3" id="KW-1185">Reference proteome</keyword>
<dbReference type="GO" id="GO:0006355">
    <property type="term" value="P:regulation of DNA-templated transcription"/>
    <property type="evidence" value="ECO:0007669"/>
    <property type="project" value="UniProtKB-UniRule"/>
</dbReference>
<sequence>MVGLRAYRLRGIPNLDTIDLLRIRFSNFYRFSSPLRFSRVRHIQPKSVQEGATRERRRKREIIKLERCLHLGDRHHQDREGLRDLVAASIFFVVVYADSYLHVSISCAAAASLRAVVDQCLVDQGGHLVGPAHSNRLIPSCVGEVIIQCWNSMIEKYKLYGNEWLLGMYTERHCWVPAFVKDNFWAGMSTTQRSESMHAFFDGYVNVKTTLKQFVEQYENALKDKDFEKFKSMGIGHIEGPTASNVADIIETQDSIVVNPSLQGHRNANMPNYTPQIMFGVDVATNLNLMQDNLNLLEYSTTPRRN</sequence>
<dbReference type="Proteomes" id="UP000325577">
    <property type="component" value="Linkage Group LG10"/>
</dbReference>
<dbReference type="EMBL" id="CM018033">
    <property type="protein sequence ID" value="KAA8545013.1"/>
    <property type="molecule type" value="Genomic_DNA"/>
</dbReference>
<keyword evidence="1" id="KW-0479">Metal-binding</keyword>
<organism evidence="2 3">
    <name type="scientific">Nyssa sinensis</name>
    <dbReference type="NCBI Taxonomy" id="561372"/>
    <lineage>
        <taxon>Eukaryota</taxon>
        <taxon>Viridiplantae</taxon>
        <taxon>Streptophyta</taxon>
        <taxon>Embryophyta</taxon>
        <taxon>Tracheophyta</taxon>
        <taxon>Spermatophyta</taxon>
        <taxon>Magnoliopsida</taxon>
        <taxon>eudicotyledons</taxon>
        <taxon>Gunneridae</taxon>
        <taxon>Pentapetalae</taxon>
        <taxon>asterids</taxon>
        <taxon>Cornales</taxon>
        <taxon>Nyssaceae</taxon>
        <taxon>Nyssa</taxon>
    </lineage>
</organism>
<comment type="function">
    <text evidence="1">Putative transcription activator involved in regulating light control of development.</text>
</comment>
<comment type="similarity">
    <text evidence="1">Belongs to the FHY3/FAR1 family.</text>
</comment>
<dbReference type="OrthoDB" id="1628938at2759"/>
<keyword evidence="1" id="KW-0862">Zinc</keyword>
<evidence type="ECO:0000313" key="3">
    <source>
        <dbReference type="Proteomes" id="UP000325577"/>
    </source>
</evidence>
<comment type="subcellular location">
    <subcellularLocation>
        <location evidence="1">Nucleus</location>
    </subcellularLocation>
</comment>
<reference evidence="2 3" key="1">
    <citation type="submission" date="2019-09" db="EMBL/GenBank/DDBJ databases">
        <title>A chromosome-level genome assembly of the Chinese tupelo Nyssa sinensis.</title>
        <authorList>
            <person name="Yang X."/>
            <person name="Kang M."/>
            <person name="Yang Y."/>
            <person name="Xiong H."/>
            <person name="Wang M."/>
            <person name="Zhang Z."/>
            <person name="Wang Z."/>
            <person name="Wu H."/>
            <person name="Ma T."/>
            <person name="Liu J."/>
            <person name="Xi Z."/>
        </authorList>
    </citation>
    <scope>NUCLEOTIDE SEQUENCE [LARGE SCALE GENOMIC DNA]</scope>
    <source>
        <strain evidence="2">J267</strain>
        <tissue evidence="2">Leaf</tissue>
    </source>
</reference>